<proteinExistence type="inferred from homology"/>
<dbReference type="eggNOG" id="COG0577">
    <property type="taxonomic scope" value="Bacteria"/>
</dbReference>
<comment type="similarity">
    <text evidence="6">Belongs to the ABC-4 integral membrane protein family.</text>
</comment>
<feature type="transmembrane region" description="Helical" evidence="7">
    <location>
        <begin position="381"/>
        <end position="402"/>
    </location>
</feature>
<dbReference type="GO" id="GO:0022857">
    <property type="term" value="F:transmembrane transporter activity"/>
    <property type="evidence" value="ECO:0007669"/>
    <property type="project" value="TreeGrafter"/>
</dbReference>
<evidence type="ECO:0000256" key="3">
    <source>
        <dbReference type="ARBA" id="ARBA00022692"/>
    </source>
</evidence>
<dbReference type="PANTHER" id="PTHR30572:SF4">
    <property type="entry name" value="ABC TRANSPORTER PERMEASE YTRF"/>
    <property type="match status" value="1"/>
</dbReference>
<feature type="transmembrane region" description="Helical" evidence="7">
    <location>
        <begin position="21"/>
        <end position="48"/>
    </location>
</feature>
<dbReference type="PANTHER" id="PTHR30572">
    <property type="entry name" value="MEMBRANE COMPONENT OF TRANSPORTER-RELATED"/>
    <property type="match status" value="1"/>
</dbReference>
<dbReference type="Pfam" id="PF02687">
    <property type="entry name" value="FtsX"/>
    <property type="match status" value="2"/>
</dbReference>
<gene>
    <name evidence="10" type="ordered locus">Acid_3798</name>
</gene>
<feature type="transmembrane region" description="Helical" evidence="7">
    <location>
        <begin position="334"/>
        <end position="356"/>
    </location>
</feature>
<keyword evidence="2" id="KW-1003">Cell membrane</keyword>
<feature type="transmembrane region" description="Helical" evidence="7">
    <location>
        <begin position="743"/>
        <end position="768"/>
    </location>
</feature>
<evidence type="ECO:0000256" key="5">
    <source>
        <dbReference type="ARBA" id="ARBA00023136"/>
    </source>
</evidence>
<evidence type="ECO:0008006" key="11">
    <source>
        <dbReference type="Google" id="ProtNLM"/>
    </source>
</evidence>
<dbReference type="GO" id="GO:0005886">
    <property type="term" value="C:plasma membrane"/>
    <property type="evidence" value="ECO:0007669"/>
    <property type="project" value="UniProtKB-SubCell"/>
</dbReference>
<dbReference type="NCBIfam" id="TIGR03434">
    <property type="entry name" value="ADOP"/>
    <property type="match status" value="1"/>
</dbReference>
<feature type="domain" description="MacB-like periplasmic core" evidence="9">
    <location>
        <begin position="433"/>
        <end position="658"/>
    </location>
</feature>
<reference evidence="10" key="1">
    <citation type="submission" date="2006-10" db="EMBL/GenBank/DDBJ databases">
        <title>Complete sequence of Solibacter usitatus Ellin6076.</title>
        <authorList>
            <consortium name="US DOE Joint Genome Institute"/>
            <person name="Copeland A."/>
            <person name="Lucas S."/>
            <person name="Lapidus A."/>
            <person name="Barry K."/>
            <person name="Detter J.C."/>
            <person name="Glavina del Rio T."/>
            <person name="Hammon N."/>
            <person name="Israni S."/>
            <person name="Dalin E."/>
            <person name="Tice H."/>
            <person name="Pitluck S."/>
            <person name="Thompson L.S."/>
            <person name="Brettin T."/>
            <person name="Bruce D."/>
            <person name="Han C."/>
            <person name="Tapia R."/>
            <person name="Gilna P."/>
            <person name="Schmutz J."/>
            <person name="Larimer F."/>
            <person name="Land M."/>
            <person name="Hauser L."/>
            <person name="Kyrpides N."/>
            <person name="Mikhailova N."/>
            <person name="Janssen P.H."/>
            <person name="Kuske C.R."/>
            <person name="Richardson P."/>
        </authorList>
    </citation>
    <scope>NUCLEOTIDE SEQUENCE</scope>
    <source>
        <strain evidence="10">Ellin6076</strain>
    </source>
</reference>
<name>Q01ZZ7_SOLUE</name>
<dbReference type="OrthoDB" id="127126at2"/>
<dbReference type="InterPro" id="IPR025857">
    <property type="entry name" value="MacB_PCD"/>
</dbReference>
<dbReference type="InParanoid" id="Q01ZZ7"/>
<dbReference type="HOGENOM" id="CLU_009433_1_0_0"/>
<feature type="domain" description="ABC3 transporter permease C-terminal" evidence="8">
    <location>
        <begin position="691"/>
        <end position="804"/>
    </location>
</feature>
<dbReference type="InterPro" id="IPR050250">
    <property type="entry name" value="Macrolide_Exporter_MacB"/>
</dbReference>
<dbReference type="InterPro" id="IPR017800">
    <property type="entry name" value="ADOP"/>
</dbReference>
<evidence type="ECO:0000313" key="10">
    <source>
        <dbReference type="EMBL" id="ABJ84768.1"/>
    </source>
</evidence>
<dbReference type="AlphaFoldDB" id="Q01ZZ7"/>
<comment type="subcellular location">
    <subcellularLocation>
        <location evidence="1">Cell membrane</location>
        <topology evidence="1">Multi-pass membrane protein</topology>
    </subcellularLocation>
</comment>
<accession>Q01ZZ7</accession>
<feature type="domain" description="MacB-like periplasmic core" evidence="9">
    <location>
        <begin position="23"/>
        <end position="244"/>
    </location>
</feature>
<keyword evidence="3 7" id="KW-0812">Transmembrane</keyword>
<organism evidence="10">
    <name type="scientific">Solibacter usitatus (strain Ellin6076)</name>
    <dbReference type="NCBI Taxonomy" id="234267"/>
    <lineage>
        <taxon>Bacteria</taxon>
        <taxon>Pseudomonadati</taxon>
        <taxon>Acidobacteriota</taxon>
        <taxon>Terriglobia</taxon>
        <taxon>Bryobacterales</taxon>
        <taxon>Solibacteraceae</taxon>
        <taxon>Candidatus Solibacter</taxon>
    </lineage>
</organism>
<feature type="transmembrane region" description="Helical" evidence="7">
    <location>
        <begin position="431"/>
        <end position="452"/>
    </location>
</feature>
<dbReference type="Pfam" id="PF12704">
    <property type="entry name" value="MacB_PCD"/>
    <property type="match status" value="2"/>
</dbReference>
<evidence type="ECO:0000256" key="4">
    <source>
        <dbReference type="ARBA" id="ARBA00022989"/>
    </source>
</evidence>
<protein>
    <recommendedName>
        <fullName evidence="11">Permease</fullName>
    </recommendedName>
</protein>
<feature type="transmembrane region" description="Helical" evidence="7">
    <location>
        <begin position="774"/>
        <end position="796"/>
    </location>
</feature>
<feature type="domain" description="ABC3 transporter permease C-terminal" evidence="8">
    <location>
        <begin position="289"/>
        <end position="408"/>
    </location>
</feature>
<evidence type="ECO:0000256" key="2">
    <source>
        <dbReference type="ARBA" id="ARBA00022475"/>
    </source>
</evidence>
<evidence type="ECO:0000259" key="8">
    <source>
        <dbReference type="Pfam" id="PF02687"/>
    </source>
</evidence>
<dbReference type="InterPro" id="IPR003838">
    <property type="entry name" value="ABC3_permease_C"/>
</dbReference>
<evidence type="ECO:0000256" key="6">
    <source>
        <dbReference type="ARBA" id="ARBA00038076"/>
    </source>
</evidence>
<sequence length="811" mass="86757">MTGILEDLRYGLRGLAKNRGFAVVAVLSLALGIGANTTIFTLLNAVFLRPLPVHDASSLVAVFTIDLRNPGLLNCSYPNYRDYRDQNTVFSSLLLYTSVTVNLTGRGDPQLLMGQLVSGNFFNTLGVNPVLGRGFRPDEDASPGAAAVVVISHPLWQRLFAGRPDVVGRPIELGGRTYSIVGVAPPGFVGLNQLIGADVFVPLSMYPQLYPAPAQVNQRSALMFSAVGRLKPGIGIAQAGAAMRGLAQQLEREHPENRGRSLALTSISEAALSARTRPVISRAGAVLMTVSALILLIACGNVANLLLARAAGRNKEIAIRLAMGATRPRLVRQLLTESLLLAFVGGALGLFLARWARDLLWGIRPATFNHAGFHLDLDPRVLLFTLGISVLTGVLFGLAPALRATKANLATDLKERAGVQSSFRYTWGLRATLVMAQVALSLIALIGAGLFVRSLQNAGQVDPGFDAVHLGIVAYNVTDQGYNEGRGRDFHERAVARAAAVPGVISASLAMDVPFHVAFSRKVVLEGQENTAQGRPTLTSVVSPGYLHTVAIPLLRGRDFSPLDTKTTPRVAIVNEAAAAAFWPGRNPIGQRISFTTDRSPFEVIGVARNANYQAIDEAPQALVYLSLVQFYFPTAVLYVHTAGDPTTVIGAVRKEVQTLDRNLLLQAESLQVSIRDLLWAQRISAGLLAAFGLLALLLSSIGIYGVVAFSVRQRTREIGVRMAMGATPADVQLMIVREGVRLVAIGVLAGFVISFAAADSVGGMLFMKNPRDLFTFALVPAMLTLVGILACWVPAARAIRIDPSIALREE</sequence>
<evidence type="ECO:0000256" key="1">
    <source>
        <dbReference type="ARBA" id="ARBA00004651"/>
    </source>
</evidence>
<dbReference type="EMBL" id="CP000473">
    <property type="protein sequence ID" value="ABJ84768.1"/>
    <property type="molecule type" value="Genomic_DNA"/>
</dbReference>
<feature type="transmembrane region" description="Helical" evidence="7">
    <location>
        <begin position="688"/>
        <end position="712"/>
    </location>
</feature>
<evidence type="ECO:0000259" key="9">
    <source>
        <dbReference type="Pfam" id="PF12704"/>
    </source>
</evidence>
<dbReference type="KEGG" id="sus:Acid_3798"/>
<keyword evidence="5 7" id="KW-0472">Membrane</keyword>
<evidence type="ECO:0000256" key="7">
    <source>
        <dbReference type="SAM" id="Phobius"/>
    </source>
</evidence>
<keyword evidence="4 7" id="KW-1133">Transmembrane helix</keyword>
<dbReference type="STRING" id="234267.Acid_3798"/>
<feature type="transmembrane region" description="Helical" evidence="7">
    <location>
        <begin position="285"/>
        <end position="307"/>
    </location>
</feature>